<evidence type="ECO:0000256" key="6">
    <source>
        <dbReference type="ARBA" id="ARBA00023012"/>
    </source>
</evidence>
<dbReference type="InterPro" id="IPR003594">
    <property type="entry name" value="HATPase_dom"/>
</dbReference>
<dbReference type="FunFam" id="3.30.565.10:FF:000006">
    <property type="entry name" value="Sensor histidine kinase WalK"/>
    <property type="match status" value="1"/>
</dbReference>
<feature type="transmembrane region" description="Helical" evidence="9">
    <location>
        <begin position="638"/>
        <end position="659"/>
    </location>
</feature>
<dbReference type="SUPFAM" id="SSF81901">
    <property type="entry name" value="HCP-like"/>
    <property type="match status" value="1"/>
</dbReference>
<accession>A0A1G6GQD3</accession>
<keyword evidence="9" id="KW-0812">Transmembrane</keyword>
<feature type="domain" description="Histidine kinase" evidence="11">
    <location>
        <begin position="706"/>
        <end position="924"/>
    </location>
</feature>
<name>A0A1G6GQD3_9BACT</name>
<feature type="coiled-coil region" evidence="8">
    <location>
        <begin position="599"/>
        <end position="633"/>
    </location>
</feature>
<dbReference type="Gene3D" id="1.10.287.130">
    <property type="match status" value="1"/>
</dbReference>
<evidence type="ECO:0000256" key="4">
    <source>
        <dbReference type="ARBA" id="ARBA00022679"/>
    </source>
</evidence>
<dbReference type="EC" id="2.7.13.3" evidence="2"/>
<feature type="repeat" description="TPR" evidence="7">
    <location>
        <begin position="396"/>
        <end position="429"/>
    </location>
</feature>
<dbReference type="InterPro" id="IPR003661">
    <property type="entry name" value="HisK_dim/P_dom"/>
</dbReference>
<dbReference type="PANTHER" id="PTHR43711">
    <property type="entry name" value="TWO-COMPONENT HISTIDINE KINASE"/>
    <property type="match status" value="1"/>
</dbReference>
<keyword evidence="7" id="KW-0802">TPR repeat</keyword>
<evidence type="ECO:0000256" key="9">
    <source>
        <dbReference type="SAM" id="Phobius"/>
    </source>
</evidence>
<dbReference type="EMBL" id="FMYP01000003">
    <property type="protein sequence ID" value="SDB84158.1"/>
    <property type="molecule type" value="Genomic_DNA"/>
</dbReference>
<dbReference type="STRING" id="1640674.SAMN05216323_100318"/>
<keyword evidence="3" id="KW-0597">Phosphoprotein</keyword>
<dbReference type="Gene3D" id="3.30.565.10">
    <property type="entry name" value="Histidine kinase-like ATPase, C-terminal domain"/>
    <property type="match status" value="1"/>
</dbReference>
<dbReference type="PROSITE" id="PS50109">
    <property type="entry name" value="HIS_KIN"/>
    <property type="match status" value="1"/>
</dbReference>
<dbReference type="GO" id="GO:0000155">
    <property type="term" value="F:phosphorelay sensor kinase activity"/>
    <property type="evidence" value="ECO:0007669"/>
    <property type="project" value="InterPro"/>
</dbReference>
<evidence type="ECO:0000256" key="5">
    <source>
        <dbReference type="ARBA" id="ARBA00022777"/>
    </source>
</evidence>
<dbReference type="InterPro" id="IPR005467">
    <property type="entry name" value="His_kinase_dom"/>
</dbReference>
<dbReference type="SUPFAM" id="SSF48452">
    <property type="entry name" value="TPR-like"/>
    <property type="match status" value="2"/>
</dbReference>
<dbReference type="SMART" id="SM00387">
    <property type="entry name" value="HATPase_c"/>
    <property type="match status" value="1"/>
</dbReference>
<keyword evidence="13" id="KW-1185">Reference proteome</keyword>
<keyword evidence="9" id="KW-0472">Membrane</keyword>
<keyword evidence="6" id="KW-0902">Two-component regulatory system</keyword>
<organism evidence="12 13">
    <name type="scientific">Williamwhitmania taraxaci</name>
    <dbReference type="NCBI Taxonomy" id="1640674"/>
    <lineage>
        <taxon>Bacteria</taxon>
        <taxon>Pseudomonadati</taxon>
        <taxon>Bacteroidota</taxon>
        <taxon>Bacteroidia</taxon>
        <taxon>Bacteroidales</taxon>
        <taxon>Williamwhitmaniaceae</taxon>
        <taxon>Williamwhitmania</taxon>
    </lineage>
</organism>
<keyword evidence="5 12" id="KW-0418">Kinase</keyword>
<dbReference type="InterPro" id="IPR004358">
    <property type="entry name" value="Sig_transdc_His_kin-like_C"/>
</dbReference>
<evidence type="ECO:0000256" key="7">
    <source>
        <dbReference type="PROSITE-ProRule" id="PRU00339"/>
    </source>
</evidence>
<dbReference type="InterPro" id="IPR036890">
    <property type="entry name" value="HATPase_C_sf"/>
</dbReference>
<dbReference type="Gene3D" id="1.25.40.10">
    <property type="entry name" value="Tetratricopeptide repeat domain"/>
    <property type="match status" value="5"/>
</dbReference>
<feature type="chain" id="PRO_5011625998" description="histidine kinase" evidence="10">
    <location>
        <begin position="27"/>
        <end position="926"/>
    </location>
</feature>
<evidence type="ECO:0000313" key="12">
    <source>
        <dbReference type="EMBL" id="SDB84158.1"/>
    </source>
</evidence>
<feature type="repeat" description="TPR" evidence="7">
    <location>
        <begin position="475"/>
        <end position="508"/>
    </location>
</feature>
<reference evidence="12 13" key="1">
    <citation type="submission" date="2016-09" db="EMBL/GenBank/DDBJ databases">
        <authorList>
            <person name="Capua I."/>
            <person name="De Benedictis P."/>
            <person name="Joannis T."/>
            <person name="Lombin L.H."/>
            <person name="Cattoli G."/>
        </authorList>
    </citation>
    <scope>NUCLEOTIDE SEQUENCE [LARGE SCALE GENOMIC DNA]</scope>
    <source>
        <strain evidence="12 13">A7P-90m</strain>
    </source>
</reference>
<dbReference type="SUPFAM" id="SSF47384">
    <property type="entry name" value="Homodimeric domain of signal transducing histidine kinase"/>
    <property type="match status" value="1"/>
</dbReference>
<evidence type="ECO:0000256" key="10">
    <source>
        <dbReference type="SAM" id="SignalP"/>
    </source>
</evidence>
<dbReference type="InterPro" id="IPR036097">
    <property type="entry name" value="HisK_dim/P_sf"/>
</dbReference>
<feature type="repeat" description="TPR" evidence="7">
    <location>
        <begin position="316"/>
        <end position="349"/>
    </location>
</feature>
<dbReference type="InterPro" id="IPR011990">
    <property type="entry name" value="TPR-like_helical_dom_sf"/>
</dbReference>
<dbReference type="SMART" id="SM00028">
    <property type="entry name" value="TPR"/>
    <property type="match status" value="11"/>
</dbReference>
<keyword evidence="8" id="KW-0175">Coiled coil</keyword>
<gene>
    <name evidence="12" type="ORF">SAMN05216323_100318</name>
</gene>
<dbReference type="Pfam" id="PF00512">
    <property type="entry name" value="HisKA"/>
    <property type="match status" value="1"/>
</dbReference>
<dbReference type="Pfam" id="PF02518">
    <property type="entry name" value="HATPase_c"/>
    <property type="match status" value="1"/>
</dbReference>
<dbReference type="SMART" id="SM00388">
    <property type="entry name" value="HisKA"/>
    <property type="match status" value="1"/>
</dbReference>
<dbReference type="Pfam" id="PF13181">
    <property type="entry name" value="TPR_8"/>
    <property type="match status" value="1"/>
</dbReference>
<dbReference type="PANTHER" id="PTHR43711:SF1">
    <property type="entry name" value="HISTIDINE KINASE 1"/>
    <property type="match status" value="1"/>
</dbReference>
<dbReference type="Proteomes" id="UP000199452">
    <property type="component" value="Unassembled WGS sequence"/>
</dbReference>
<dbReference type="SUPFAM" id="SSF55874">
    <property type="entry name" value="ATPase domain of HSP90 chaperone/DNA topoisomerase II/histidine kinase"/>
    <property type="match status" value="1"/>
</dbReference>
<dbReference type="InterPro" id="IPR050736">
    <property type="entry name" value="Sensor_HK_Regulatory"/>
</dbReference>
<dbReference type="AlphaFoldDB" id="A0A1G6GQD3"/>
<evidence type="ECO:0000313" key="13">
    <source>
        <dbReference type="Proteomes" id="UP000199452"/>
    </source>
</evidence>
<dbReference type="RefSeq" id="WP_092434592.1">
    <property type="nucleotide sequence ID" value="NZ_FMYP01000003.1"/>
</dbReference>
<protein>
    <recommendedName>
        <fullName evidence="2">histidine kinase</fullName>
        <ecNumber evidence="2">2.7.13.3</ecNumber>
    </recommendedName>
</protein>
<feature type="repeat" description="TPR" evidence="7">
    <location>
        <begin position="436"/>
        <end position="469"/>
    </location>
</feature>
<dbReference type="OrthoDB" id="1116352at2"/>
<proteinExistence type="predicted"/>
<dbReference type="InterPro" id="IPR019734">
    <property type="entry name" value="TPR_rpt"/>
</dbReference>
<dbReference type="CDD" id="cd00082">
    <property type="entry name" value="HisKA"/>
    <property type="match status" value="1"/>
</dbReference>
<dbReference type="Pfam" id="PF13424">
    <property type="entry name" value="TPR_12"/>
    <property type="match status" value="2"/>
</dbReference>
<keyword evidence="9" id="KW-1133">Transmembrane helix</keyword>
<dbReference type="PRINTS" id="PR00344">
    <property type="entry name" value="BCTRLSENSOR"/>
</dbReference>
<keyword evidence="10" id="KW-0732">Signal</keyword>
<evidence type="ECO:0000259" key="11">
    <source>
        <dbReference type="PROSITE" id="PS50109"/>
    </source>
</evidence>
<feature type="repeat" description="TPR" evidence="7">
    <location>
        <begin position="156"/>
        <end position="189"/>
    </location>
</feature>
<evidence type="ECO:0000256" key="1">
    <source>
        <dbReference type="ARBA" id="ARBA00000085"/>
    </source>
</evidence>
<dbReference type="PROSITE" id="PS50005">
    <property type="entry name" value="TPR"/>
    <property type="match status" value="5"/>
</dbReference>
<evidence type="ECO:0000256" key="2">
    <source>
        <dbReference type="ARBA" id="ARBA00012438"/>
    </source>
</evidence>
<sequence length="926" mass="104044">MTNIKLYLGITFIALLILFSIGQANAQENRKDTLDAFLFSFMDAPNPITPDCSKEVLKKINFQLKREKNITIEEQIKLLVIGAEANLNLKRTQESAEFINRAESLARKQGNKELIATVSIQRGDFLRVIIEKEKALDAYKEAIATARSAGEKFIEAEAYLHVGSLYRADENHKQAIAALEQSIATSRKNNYYTLLISVLSIRSAIFRDLSKKSEALSDIDEALSIAKAQNSPYLASMLNIKGSIHYRFGEIDLGLENYRKGLSQLNLQPFKDDLEATLQENIALCLKEKLQYNEAKLTLDSALNSRKQLADTNALAKNYTQQGNVSLQAGKYADALEYYLRSLELRQLAGTSSEIASSQTSIGLLYRNLGLNTKAISYFSDALDQRMAHGSNVEIGEANTHMGNAYFDIKNYNDALHYYKEAHIYRQKTKDKALEARSLNSIATAYQEMKSYNKAEAFYLEALATNPTTDIKGRAIIRNNLGNFYLAINNKEKALTNFNSALQLHKASQNLLGQGLSLRKIGEIYLTQKDYSKADSCLLASLNIGKTIKNLEHLKNTNFALYRLYFEQKDYPKALNFYVAYAQEQDSIAQTKSSEDLINARLSVEMEKKKTEITRIENEIIVLRKEAQLQESESKRQWYIVTFLIATSVLLIILGSVFYRAYRLKKQKATLLQEKYTITKNANDQLEKSEISLKRLNATKDKFFAIIAHDLKSPFNALLGLSELLKQRASELTPDDVLEYGNAIHASSAKLFTLLENLLQWARTQTGKIPFNPTVFDLTEILTSNISIQELTAKIKNITIKSDSKENFKVEADLDMVNTILRNLLTNAVKFTPSGGRITISTASENDRVAISVTDTGAGMSQEEMNLLFRLDVHYTTKGTENESGTGLGLIICKEFVEQNNGEITVSSKVGQGTTFTFTLPIRKTL</sequence>
<evidence type="ECO:0000256" key="8">
    <source>
        <dbReference type="SAM" id="Coils"/>
    </source>
</evidence>
<feature type="signal peptide" evidence="10">
    <location>
        <begin position="1"/>
        <end position="26"/>
    </location>
</feature>
<comment type="catalytic activity">
    <reaction evidence="1">
        <text>ATP + protein L-histidine = ADP + protein N-phospho-L-histidine.</text>
        <dbReference type="EC" id="2.7.13.3"/>
    </reaction>
</comment>
<keyword evidence="4" id="KW-0808">Transferase</keyword>
<evidence type="ECO:0000256" key="3">
    <source>
        <dbReference type="ARBA" id="ARBA00022553"/>
    </source>
</evidence>